<name>A0ABQ9XQ46_9EUKA</name>
<dbReference type="EMBL" id="JARBJD010000097">
    <property type="protein sequence ID" value="KAK2952929.1"/>
    <property type="molecule type" value="Genomic_DNA"/>
</dbReference>
<dbReference type="Proteomes" id="UP001281761">
    <property type="component" value="Unassembled WGS sequence"/>
</dbReference>
<feature type="domain" description="Protein kinase" evidence="3">
    <location>
        <begin position="3426"/>
        <end position="3795"/>
    </location>
</feature>
<evidence type="ECO:0000313" key="4">
    <source>
        <dbReference type="EMBL" id="KAK2952929.1"/>
    </source>
</evidence>
<evidence type="ECO:0000259" key="3">
    <source>
        <dbReference type="PROSITE" id="PS50011"/>
    </source>
</evidence>
<evidence type="ECO:0000313" key="5">
    <source>
        <dbReference type="Proteomes" id="UP001281761"/>
    </source>
</evidence>
<dbReference type="SUPFAM" id="SSF56112">
    <property type="entry name" value="Protein kinase-like (PK-like)"/>
    <property type="match status" value="1"/>
</dbReference>
<dbReference type="InterPro" id="IPR000719">
    <property type="entry name" value="Prot_kinase_dom"/>
</dbReference>
<proteinExistence type="predicted"/>
<keyword evidence="2" id="KW-1133">Transmembrane helix</keyword>
<evidence type="ECO:0000256" key="2">
    <source>
        <dbReference type="SAM" id="Phobius"/>
    </source>
</evidence>
<sequence length="3799" mass="408342">MIVKFVRCIHIIPISCFILLQDIDFESLATIVSSDEDMIALYHSSGLCHSIIRQIRPNHENRSPFLDLAHLSEICPIVSIPSVSDALSSLFRSFLCQPQPYIVSEADAHPDLVDSFLETVNLSSSPSYTPFRHDRYLNLISTLSQSSSPLFTKLSEPLLDPTFPLHSLLYPRSFTDPASSFFRLAERKPTFFRRLIENHTRIILDLAVSTAEMTVRVVSDDPSEPRCLDFGRVTQNWNILLNTLGEVKINLMQNTADFNSIPSSLLTLLVLFAASTKDDLSAAAVSVFSNKFGLSKPHTEALLFATPTAFPLSDAFTPRHSQMLGDSTHSKSTSQSICADAGCCVVLTSHSDNTDQSQKLDLTRMFGVHFAGCLVNALHSTTTLSHSFPFFSPELCGLSRQPSVWNDSSRQSALTSLTTLADIEISLNFRVSPLKRRLSLQDEERLNTVLVHLFPFLGPESQTQFLPSFFTFYKSRTMAAHRSFDRMIECLIEMATADSYHTPIAFLTEARKIGVLLSCINPETHLLEQNCRYQPSFELSIVEKLRTAEGEERWKLLTQLAVVSKDDPDFSEEVMKVENDAQALLILSVHTIRSAPCINFRLVSYPEALDRVIEFAGHLDNLQLVRAALAHIADSVDTCLLPPDTNLFFHIEPKLELRDLVLNTLNVIAGRRREGVEEGCVVGKDEMTSQIVVSCLKVLRLLMGAKSFDPAPVIETLVSLVVTTDLSLLRSLLPVLQQIEERTRNAATPFSISTVTAPFRAIRQTFATQQPLLSIVSSILLSASLDSLDTLVHQENNVSSQVLKELNKNHISEIVKETAEMICHHLEKRRTRSSRTLTLDDSFEVSLDRKDRHATPQQLFFAFHTMIFPGDPADLSASTFLPLAHFFTRILTLVVPSSPDRVRVRTNQAEHSLLLNILLSILLLLLQTETPSSLSTIPLSSLLSVITLALVRIDQIPSSLLLYTSFCDMFAKRKKRSNPKVKQAALAMSEEGMEDRSEIPLNLFSMNFLNTWKGANEPYYFQTNDARPMVLDTFPYFASKEPLRGQINLSGSPQTQIMCANQNDLFIFSVVNATFELTSTTLFPIHQAMHASDSSIHLSGTAIEVNSTDHLIFSWNSEIVLERLNLRRSSEVTILPLLVENQHSSGTVSLISTVLEDGHHSDVSPIVANRQTESVLVQSCSFGNITSNSPIMHPHLATTTGKTRLLNTKTEHVVGVFYGTVTNDINLGGSFLFSNNTFINTTHSNSDSYTCPDEGCTSTCRTDSSDITIDNSVFVNCRNEGPGHVNGGAINCFPHTPGLCTIQNCQFQSCSSIAHAGAIYTQSTATYVHNNLFTGCRAGDYAGAFCSQPFFDELQFYENTCTSCTADDKDSNLHTNNAYKNQIVNNNTFTTFNSCDRSDCLFVILGTGQVSNNLVQNRQTSILAGYTAPILFLMSSVTSTTIYANKFEWESELHHQAFWDRTPDVGVWFTDSFTTSLPLIDSTGFFLPPSAKNDVTTTKDDTSIILISGDPKEDGVFPRMINAPTDSTSPFFSCSVARNVLIRLLAIDMSAAPISFAEVSSGEVVVSDVDFTVSTTALTTDFMKVTSATLKLHIVSLSSLTLESASVVKLEGATTLSVSGSEFKTISQTGSGGGVFLRTNGDSDQIVSITSSSFESMSSAGDGGVILAQLGTGSKLTVADTTFKLCSSSGKGGALSIVLSSTGSFALEAGTSFESCSATGSGSAVFVEASSLASAITETSMAFLAPFPLTPTAALVGMHRGWNTANSSDTVPLVLFFATLGSTGFASASGSDGEFCGFSVYPCSSIDLVQTQLAANGSKTEGNLHPITIELQTALEQSTPFSCEAHQATLTGNTITLSKTGQFTTSSADSVLTLSSLSLYFTSSQTQPIISLSLGKIVVSDCTVGNGDADIPVSFGSVSGGLLEISGTNTLKLVSPSSPLFVVTSGNLKIGSGTTLTHSATTRTSSLFVLSGGSATLTSLSVPSLTLDSASSVFSLTNTASLSVSSITFDSISNEGSGSVIHSTTTGTLSLSSVSFSSCNCGVNGKGRSVFISRPSFSSGDVVMKSVSITTAGTLGSHEVYLEGQNVGAVVTSDWTSLIGMNDETLSKAKLAQVIGSDLTNTTNSGPLGYHLYPHASGAVFVSEGFWDHGKCGQEHLPCSSFTFAYSLLTDTTTEIRLSSDLTLSTTLSSPITGASITSTSQKSLVFGSTGQFVVEAGSLSFSSIGFLIPSSLTKPLFVVKGSTRTLSDTVTITNPSSATHSASLFVVEGGTLTLSSTVFDFTVPFSSTSALLTQTGGNLKLDTVTIGNVSRTIGDGSVVHSTLSSSENKLEIVGCSISACSSTGNGGVLFVSSSLDHNPVNLIINSTFGSAISCGEGKKGEWIFLRGRSFESYLKDSTWTGSISNLVAPADDALLWGEDGSEKEDSEYASLSLLYYLKGYNEPTIAVGDGGRDGVGCGRTHLVCLSLSTAVSHLSGSEPFEIEIVSALSLVGKETFSSSFTMKPSKEAATITVGESGAFEESANILTLSTLTFDGTGTERSTSLLSIVDTGSITIAGCTFTNLKTSGKGSVFSSTLTEDNTLSVSNSSFSSCSSTENGGALFVEVNGGSFVIPKTLTFTRCSSQGKGQNLFIIDSNLQLLLSGGSLDGIKPTLPSTGLVSKEEKEKWFGSTSTPGESNSLLFFWYPHIESSGAVHVHENGESHSLCGLPQLPCSLIQSSLSKANSDNKTVIDSDFVLNEEITTANTPSTLTSVSKNVTVSVGEEGGFALSSGSLTLSALSFVQSSSVELLEHALISVGSASSSLIVDDCSFSSFRLSLNALIEHSCSSLTLKSSTFTDIVRSEGDGGVVESVMDEGMELDVDSVELASVWTLAGDGDGFFISFNSISDPTNIPSFNLKNLKYSEKAGSEKNTDRKACFVWIEGKRLSEWVGVSDARFAGSYTPIRMESEWLWSVDWEEGLNASLLFYLVAHTGAIGVSSEGYSIVQCGYSGVWCRGLEYGMAVADSKGEKQLNIHNTVEITHLIDLNEEYRVHGKVGSSMLSIVGSGGLVVDSGEHVEMDGVSVIVGVDCSSEVFSCVSSELVLHSIVFSCGGDSSSLINTTLICVDGEGSLGQLSSLSLLSGVSSDGKLLLVKKGTVQMTDLWVSPSISSSDGLVSVVGGSFSLVNLALPPLSFSSTPFILSSFDACSFTNLTAKQIQTQTLLTAERGEDLTLTSCTFDGITTTRNDGKEDENDELCAWETGLIKITETPTTIYSSFFSHLPQGALHVNGSVVSLYNTVFIANSAKDPTYTSVSRNMRCLSGAVEIENEQRENEESESLWISTDDCVVKKGSELIAPSLFVPKLDVGKTKSVSNKNKSVSIDLVGSMLIPCNLFLLISEVGSSSSSEGLRIELTPSKFGWKDESSISVSLSSSELEKLNRTFGWNGTLVFGDGSTTDWFVVKASQSDERKALMKQAMKWMIPLIGGCVVALLLIIILIVLLRRRSSKAKEKESLLKQEQAEMNDLPPEKFEELDKIVFPQSSIVAAEGSIGDLAQADGTDHELQQMKPSFPLGTDSILPASGEQSTSVLSKQSGSVGVNERDTLYNRLHSAQKRPIDKMGVAQQIMRKLVGLHRQDPTLSVLTMFSSHSVVFREDGEVEIALDVGETMGHTRSQAQRTQTCQEGQRNENTTHAEGEMKNEQFELLRWRAPETVVSEGEKGQKVDSGSAAVFSLGLVLFEIETGQVPFGEMDALNASRQLKTGIPPKLSLVGDVGLRDVIVSCLQVRGKDRPRLGEMEEKLKSVEFSSGSAVFFDAAQ</sequence>
<comment type="caution">
    <text evidence="4">The sequence shown here is derived from an EMBL/GenBank/DDBJ whole genome shotgun (WGS) entry which is preliminary data.</text>
</comment>
<protein>
    <recommendedName>
        <fullName evidence="3">Protein kinase domain-containing protein</fullName>
    </recommendedName>
</protein>
<gene>
    <name evidence="4" type="ORF">BLNAU_12105</name>
</gene>
<dbReference type="Pfam" id="PF07714">
    <property type="entry name" value="PK_Tyr_Ser-Thr"/>
    <property type="match status" value="1"/>
</dbReference>
<feature type="transmembrane region" description="Helical" evidence="2">
    <location>
        <begin position="3461"/>
        <end position="3483"/>
    </location>
</feature>
<dbReference type="InterPro" id="IPR011050">
    <property type="entry name" value="Pectin_lyase_fold/virulence"/>
</dbReference>
<keyword evidence="2" id="KW-0472">Membrane</keyword>
<reference evidence="4 5" key="1">
    <citation type="journal article" date="2022" name="bioRxiv">
        <title>Genomics of Preaxostyla Flagellates Illuminates Evolutionary Transitions and the Path Towards Mitochondrial Loss.</title>
        <authorList>
            <person name="Novak L.V.F."/>
            <person name="Treitli S.C."/>
            <person name="Pyrih J."/>
            <person name="Halakuc P."/>
            <person name="Pipaliya S.V."/>
            <person name="Vacek V."/>
            <person name="Brzon O."/>
            <person name="Soukal P."/>
            <person name="Eme L."/>
            <person name="Dacks J.B."/>
            <person name="Karnkowska A."/>
            <person name="Elias M."/>
            <person name="Hampl V."/>
        </authorList>
    </citation>
    <scope>NUCLEOTIDE SEQUENCE [LARGE SCALE GENOMIC DNA]</scope>
    <source>
        <strain evidence="4">NAU3</strain>
        <tissue evidence="4">Gut</tissue>
    </source>
</reference>
<feature type="compositionally biased region" description="Polar residues" evidence="1">
    <location>
        <begin position="3652"/>
        <end position="3666"/>
    </location>
</feature>
<dbReference type="PROSITE" id="PS50011">
    <property type="entry name" value="PROTEIN_KINASE_DOM"/>
    <property type="match status" value="1"/>
</dbReference>
<dbReference type="Gene3D" id="1.10.510.10">
    <property type="entry name" value="Transferase(Phosphotransferase) domain 1"/>
    <property type="match status" value="1"/>
</dbReference>
<dbReference type="InterPro" id="IPR011009">
    <property type="entry name" value="Kinase-like_dom_sf"/>
</dbReference>
<keyword evidence="2" id="KW-0812">Transmembrane</keyword>
<organism evidence="4 5">
    <name type="scientific">Blattamonas nauphoetae</name>
    <dbReference type="NCBI Taxonomy" id="2049346"/>
    <lineage>
        <taxon>Eukaryota</taxon>
        <taxon>Metamonada</taxon>
        <taxon>Preaxostyla</taxon>
        <taxon>Oxymonadida</taxon>
        <taxon>Blattamonas</taxon>
    </lineage>
</organism>
<dbReference type="SUPFAM" id="SSF51126">
    <property type="entry name" value="Pectin lyase-like"/>
    <property type="match status" value="2"/>
</dbReference>
<feature type="region of interest" description="Disordered" evidence="1">
    <location>
        <begin position="3651"/>
        <end position="3673"/>
    </location>
</feature>
<accession>A0ABQ9XQ46</accession>
<evidence type="ECO:0000256" key="1">
    <source>
        <dbReference type="SAM" id="MobiDB-lite"/>
    </source>
</evidence>
<dbReference type="InterPro" id="IPR001245">
    <property type="entry name" value="Ser-Thr/Tyr_kinase_cat_dom"/>
</dbReference>
<keyword evidence="5" id="KW-1185">Reference proteome</keyword>